<name>A0A9D4JYN5_DREPO</name>
<dbReference type="Proteomes" id="UP000828390">
    <property type="component" value="Unassembled WGS sequence"/>
</dbReference>
<reference evidence="1" key="1">
    <citation type="journal article" date="2019" name="bioRxiv">
        <title>The Genome of the Zebra Mussel, Dreissena polymorpha: A Resource for Invasive Species Research.</title>
        <authorList>
            <person name="McCartney M.A."/>
            <person name="Auch B."/>
            <person name="Kono T."/>
            <person name="Mallez S."/>
            <person name="Zhang Y."/>
            <person name="Obille A."/>
            <person name="Becker A."/>
            <person name="Abrahante J.E."/>
            <person name="Garbe J."/>
            <person name="Badalamenti J.P."/>
            <person name="Herman A."/>
            <person name="Mangelson H."/>
            <person name="Liachko I."/>
            <person name="Sullivan S."/>
            <person name="Sone E.D."/>
            <person name="Koren S."/>
            <person name="Silverstein K.A.T."/>
            <person name="Beckman K.B."/>
            <person name="Gohl D.M."/>
        </authorList>
    </citation>
    <scope>NUCLEOTIDE SEQUENCE</scope>
    <source>
        <strain evidence="1">Duluth1</strain>
        <tissue evidence="1">Whole animal</tissue>
    </source>
</reference>
<comment type="caution">
    <text evidence="1">The sequence shown here is derived from an EMBL/GenBank/DDBJ whole genome shotgun (WGS) entry which is preliminary data.</text>
</comment>
<dbReference type="AlphaFoldDB" id="A0A9D4JYN5"/>
<evidence type="ECO:0000313" key="2">
    <source>
        <dbReference type="Proteomes" id="UP000828390"/>
    </source>
</evidence>
<sequence>MVIVPSLNRIAPQMLKVVVFSSFSTFRVMSVLVLSCYSRGCLTSLCSDLHLVSYALPLSYSMLLRSWISLLHFFILNHTWGLWHQRISSCRWVCQ</sequence>
<keyword evidence="2" id="KW-1185">Reference proteome</keyword>
<reference evidence="1" key="2">
    <citation type="submission" date="2020-11" db="EMBL/GenBank/DDBJ databases">
        <authorList>
            <person name="McCartney M.A."/>
            <person name="Auch B."/>
            <person name="Kono T."/>
            <person name="Mallez S."/>
            <person name="Becker A."/>
            <person name="Gohl D.M."/>
            <person name="Silverstein K.A.T."/>
            <person name="Koren S."/>
            <person name="Bechman K.B."/>
            <person name="Herman A."/>
            <person name="Abrahante J.E."/>
            <person name="Garbe J."/>
        </authorList>
    </citation>
    <scope>NUCLEOTIDE SEQUENCE</scope>
    <source>
        <strain evidence="1">Duluth1</strain>
        <tissue evidence="1">Whole animal</tissue>
    </source>
</reference>
<protein>
    <submittedName>
        <fullName evidence="1">Uncharacterized protein</fullName>
    </submittedName>
</protein>
<accession>A0A9D4JYN5</accession>
<organism evidence="1 2">
    <name type="scientific">Dreissena polymorpha</name>
    <name type="common">Zebra mussel</name>
    <name type="synonym">Mytilus polymorpha</name>
    <dbReference type="NCBI Taxonomy" id="45954"/>
    <lineage>
        <taxon>Eukaryota</taxon>
        <taxon>Metazoa</taxon>
        <taxon>Spiralia</taxon>
        <taxon>Lophotrochozoa</taxon>
        <taxon>Mollusca</taxon>
        <taxon>Bivalvia</taxon>
        <taxon>Autobranchia</taxon>
        <taxon>Heteroconchia</taxon>
        <taxon>Euheterodonta</taxon>
        <taxon>Imparidentia</taxon>
        <taxon>Neoheterodontei</taxon>
        <taxon>Myida</taxon>
        <taxon>Dreissenoidea</taxon>
        <taxon>Dreissenidae</taxon>
        <taxon>Dreissena</taxon>
    </lineage>
</organism>
<proteinExistence type="predicted"/>
<gene>
    <name evidence="1" type="ORF">DPMN_129875</name>
</gene>
<dbReference type="EMBL" id="JAIWYP010000005">
    <property type="protein sequence ID" value="KAH3827929.1"/>
    <property type="molecule type" value="Genomic_DNA"/>
</dbReference>
<evidence type="ECO:0000313" key="1">
    <source>
        <dbReference type="EMBL" id="KAH3827929.1"/>
    </source>
</evidence>